<dbReference type="EMBL" id="CP125669">
    <property type="protein sequence ID" value="WHP04757.1"/>
    <property type="molecule type" value="Genomic_DNA"/>
</dbReference>
<keyword evidence="2" id="KW-1185">Reference proteome</keyword>
<organism evidence="1 2">
    <name type="scientific">Acinetobacter corruptisaponis</name>
    <dbReference type="NCBI Taxonomy" id="3045147"/>
    <lineage>
        <taxon>Bacteria</taxon>
        <taxon>Pseudomonadati</taxon>
        <taxon>Pseudomonadota</taxon>
        <taxon>Gammaproteobacteria</taxon>
        <taxon>Moraxellales</taxon>
        <taxon>Moraxellaceae</taxon>
        <taxon>Acinetobacter</taxon>
    </lineage>
</organism>
<protein>
    <submittedName>
        <fullName evidence="1">DUF935 domain-containing protein</fullName>
    </submittedName>
</protein>
<evidence type="ECO:0000313" key="2">
    <source>
        <dbReference type="Proteomes" id="UP001229836"/>
    </source>
</evidence>
<name>A0ABY8RZN9_9GAMM</name>
<proteinExistence type="predicted"/>
<sequence>MAKKKTKSKTQDRSALEQNQTADVAWLANQWQEHPVVGLTPQRLHQLLTNAEQGNLQAQADLFCDMEERDGHIFSEMDKRKKGINGLAWGVNPPKNASEAERKIAEEVAEWIDDIKDFEMFLFDAMDAVGNGYSCQEVEWHQMGSLWLPKSFEYVNPRNFMTPYDQPNELRLNDGSHEGADFWDFGWFIHRHKAKSGYIARSGLHRVLAWPFLFKNYGIRDVMEFLETYGLPSKIGKYPSGATEKEKMTLLRAVMSIGRNAGGIIPHGMSIDFEAATDGDTKNHFDLVKWCEQTESKVIVGGTLLSQADGKTSTNAQSQTHEIQFEKLVKSDAKQLARSINDCLIKYLMQLNYPEIVPDRYPSFYFDTTDTEDMEVFSDALPKLVEIGFQIPRSWGHKKLGIPEPADDKEPVLALVKEQAQIAANRFASPAEYLAALNQNPVVPNLAASTYLPQLLNGLIAANNQIPVEEQAIQLLLNDQAKQAQQTAEAWTQDLIAKIQAGQNDEEILAVLSELYPIDDEPALQEKLTRLFFAAEVFGRLSTQAEAEND</sequence>
<gene>
    <name evidence="1" type="ORF">QLH32_11905</name>
</gene>
<dbReference type="RefSeq" id="WP_283266394.1">
    <property type="nucleotide sequence ID" value="NZ_CP125669.1"/>
</dbReference>
<reference evidence="1 2" key="1">
    <citation type="submission" date="2023-05" db="EMBL/GenBank/DDBJ databases">
        <title>The complete genome of Acinetobacter sp. nov KCTC 92772.</title>
        <authorList>
            <person name="Zhou G."/>
        </authorList>
    </citation>
    <scope>NUCLEOTIDE SEQUENCE [LARGE SCALE GENOMIC DNA]</scope>
    <source>
        <strain evidence="1 2">KCTC 92772</strain>
    </source>
</reference>
<accession>A0ABY8RZN9</accession>
<dbReference type="InterPro" id="IPR009279">
    <property type="entry name" value="Portal_Mu"/>
</dbReference>
<dbReference type="Pfam" id="PF06074">
    <property type="entry name" value="Portal_Mu"/>
    <property type="match status" value="1"/>
</dbReference>
<evidence type="ECO:0000313" key="1">
    <source>
        <dbReference type="EMBL" id="WHP04757.1"/>
    </source>
</evidence>
<dbReference type="Proteomes" id="UP001229836">
    <property type="component" value="Chromosome"/>
</dbReference>